<dbReference type="PANTHER" id="PTHR33420:SF12">
    <property type="entry name" value="FIMBRIN-LIKE PROTEIN FIMI-RELATED"/>
    <property type="match status" value="1"/>
</dbReference>
<dbReference type="RefSeq" id="WP_004959072.1">
    <property type="nucleotide sequence ID" value="NZ_JAEKCK010000013.1"/>
</dbReference>
<comment type="similarity">
    <text evidence="2">Belongs to the fimbrial protein family.</text>
</comment>
<dbReference type="Proteomes" id="UP000281391">
    <property type="component" value="Chromosome"/>
</dbReference>
<evidence type="ECO:0000313" key="8">
    <source>
        <dbReference type="Proteomes" id="UP000281391"/>
    </source>
</evidence>
<name>A0A447KS71_SEROD</name>
<evidence type="ECO:0000256" key="5">
    <source>
        <dbReference type="SAM" id="SignalP"/>
    </source>
</evidence>
<organism evidence="7 8">
    <name type="scientific">Serratia odorifera</name>
    <dbReference type="NCBI Taxonomy" id="618"/>
    <lineage>
        <taxon>Bacteria</taxon>
        <taxon>Pseudomonadati</taxon>
        <taxon>Pseudomonadota</taxon>
        <taxon>Gammaproteobacteria</taxon>
        <taxon>Enterobacterales</taxon>
        <taxon>Yersiniaceae</taxon>
        <taxon>Serratia</taxon>
    </lineage>
</organism>
<feature type="domain" description="Fimbrial-type adhesion" evidence="6">
    <location>
        <begin position="37"/>
        <end position="188"/>
    </location>
</feature>
<reference evidence="7 8" key="1">
    <citation type="submission" date="2018-12" db="EMBL/GenBank/DDBJ databases">
        <authorList>
            <consortium name="Pathogen Informatics"/>
        </authorList>
    </citation>
    <scope>NUCLEOTIDE SEQUENCE [LARGE SCALE GENOMIC DNA]</scope>
    <source>
        <strain evidence="7 8">NCTC11214</strain>
    </source>
</reference>
<dbReference type="GO" id="GO:0043709">
    <property type="term" value="P:cell adhesion involved in single-species biofilm formation"/>
    <property type="evidence" value="ECO:0007669"/>
    <property type="project" value="TreeGrafter"/>
</dbReference>
<proteinExistence type="inferred from homology"/>
<dbReference type="InterPro" id="IPR008966">
    <property type="entry name" value="Adhesion_dom_sf"/>
</dbReference>
<evidence type="ECO:0000313" key="7">
    <source>
        <dbReference type="EMBL" id="VDZ58334.1"/>
    </source>
</evidence>
<dbReference type="Pfam" id="PF00419">
    <property type="entry name" value="Fimbrial"/>
    <property type="match status" value="1"/>
</dbReference>
<sequence>MVVNFKKTLLSGLMAVSLVAVSGGALAASAPVNVDVTFTGTILDNTCDTVSVANGGTVDFGNISQSDFSGGVGAVGATKSFTIDFTNCGTEAKDVDVWFVGNTTNAINALDNPIAAGNATDVGVQVWGGTGASTLLKSDDTSAKASYTNVLTSGANGSVDLVAKVVQTTATTPSLGALNTSGTLVVQYP</sequence>
<gene>
    <name evidence="7" type="ORF">NCTC11214_02748</name>
</gene>
<dbReference type="EMBL" id="LR134117">
    <property type="protein sequence ID" value="VDZ58334.1"/>
    <property type="molecule type" value="Genomic_DNA"/>
</dbReference>
<dbReference type="PANTHER" id="PTHR33420">
    <property type="entry name" value="FIMBRIAL SUBUNIT ELFA-RELATED"/>
    <property type="match status" value="1"/>
</dbReference>
<feature type="signal peptide" evidence="5">
    <location>
        <begin position="1"/>
        <end position="27"/>
    </location>
</feature>
<dbReference type="AlphaFoldDB" id="A0A447KS71"/>
<dbReference type="InterPro" id="IPR050263">
    <property type="entry name" value="Bact_Fimbrial_Adh_Pro"/>
</dbReference>
<keyword evidence="3 5" id="KW-0732">Signal</keyword>
<evidence type="ECO:0000259" key="6">
    <source>
        <dbReference type="Pfam" id="PF00419"/>
    </source>
</evidence>
<dbReference type="Gene3D" id="2.60.40.1090">
    <property type="entry name" value="Fimbrial-type adhesion domain"/>
    <property type="match status" value="1"/>
</dbReference>
<evidence type="ECO:0000256" key="1">
    <source>
        <dbReference type="ARBA" id="ARBA00004561"/>
    </source>
</evidence>
<evidence type="ECO:0000256" key="2">
    <source>
        <dbReference type="ARBA" id="ARBA00006671"/>
    </source>
</evidence>
<accession>A0A447KS71</accession>
<comment type="subcellular location">
    <subcellularLocation>
        <location evidence="1">Fimbrium</location>
    </subcellularLocation>
</comment>
<dbReference type="InterPro" id="IPR000259">
    <property type="entry name" value="Adhesion_dom_fimbrial"/>
</dbReference>
<dbReference type="GO" id="GO:0009289">
    <property type="term" value="C:pilus"/>
    <property type="evidence" value="ECO:0007669"/>
    <property type="project" value="UniProtKB-SubCell"/>
</dbReference>
<dbReference type="InterPro" id="IPR036937">
    <property type="entry name" value="Adhesion_dom_fimbrial_sf"/>
</dbReference>
<keyword evidence="4" id="KW-0281">Fimbrium</keyword>
<protein>
    <submittedName>
        <fullName evidence="7">Fimbrial protein</fullName>
    </submittedName>
</protein>
<evidence type="ECO:0000256" key="4">
    <source>
        <dbReference type="ARBA" id="ARBA00023263"/>
    </source>
</evidence>
<evidence type="ECO:0000256" key="3">
    <source>
        <dbReference type="ARBA" id="ARBA00022729"/>
    </source>
</evidence>
<dbReference type="KEGG" id="sof:NCTC11214_02748"/>
<feature type="chain" id="PRO_5041085692" evidence="5">
    <location>
        <begin position="28"/>
        <end position="189"/>
    </location>
</feature>
<dbReference type="SUPFAM" id="SSF49401">
    <property type="entry name" value="Bacterial adhesins"/>
    <property type="match status" value="1"/>
</dbReference>